<name>A0A0C2ZYI5_9AGAM</name>
<reference evidence="2 3" key="1">
    <citation type="submission" date="2014-04" db="EMBL/GenBank/DDBJ databases">
        <authorList>
            <consortium name="DOE Joint Genome Institute"/>
            <person name="Kuo A."/>
            <person name="Kohler A."/>
            <person name="Nagy L.G."/>
            <person name="Floudas D."/>
            <person name="Copeland A."/>
            <person name="Barry K.W."/>
            <person name="Cichocki N."/>
            <person name="Veneault-Fourrey C."/>
            <person name="LaButti K."/>
            <person name="Lindquist E.A."/>
            <person name="Lipzen A."/>
            <person name="Lundell T."/>
            <person name="Morin E."/>
            <person name="Murat C."/>
            <person name="Sun H."/>
            <person name="Tunlid A."/>
            <person name="Henrissat B."/>
            <person name="Grigoriev I.V."/>
            <person name="Hibbett D.S."/>
            <person name="Martin F."/>
            <person name="Nordberg H.P."/>
            <person name="Cantor M.N."/>
            <person name="Hua S.X."/>
        </authorList>
    </citation>
    <scope>NUCLEOTIDE SEQUENCE [LARGE SCALE GENOMIC DNA]</scope>
    <source>
        <strain evidence="2 3">Foug A</strain>
    </source>
</reference>
<dbReference type="InParanoid" id="A0A0C2ZYI5"/>
<protein>
    <submittedName>
        <fullName evidence="2">Uncharacterized protein</fullName>
    </submittedName>
</protein>
<proteinExistence type="predicted"/>
<dbReference type="EMBL" id="KN822099">
    <property type="protein sequence ID" value="KIM57512.1"/>
    <property type="molecule type" value="Genomic_DNA"/>
</dbReference>
<feature type="compositionally biased region" description="Polar residues" evidence="1">
    <location>
        <begin position="107"/>
        <end position="124"/>
    </location>
</feature>
<dbReference type="AlphaFoldDB" id="A0A0C2ZYI5"/>
<dbReference type="Proteomes" id="UP000053989">
    <property type="component" value="Unassembled WGS sequence"/>
</dbReference>
<evidence type="ECO:0000256" key="1">
    <source>
        <dbReference type="SAM" id="MobiDB-lite"/>
    </source>
</evidence>
<dbReference type="HOGENOM" id="CLU_1541017_0_0_1"/>
<sequence>MNFTPLDLERFRATAAAIRDGSFDIKRDIVPPGYVNFCVLHAEDPDPYQRFPLPPAFGLARTERAKKNKRGKGESRRNGGRGAGHKEHNNRGGRRTFYKNKSRDFRTGTQGRAATDEPFSQNLMSPDVLNGIDDIFKTLDITSTAGDSQIPSPMEPSAGPSTIASSSTDTSTTV</sequence>
<keyword evidence="3" id="KW-1185">Reference proteome</keyword>
<gene>
    <name evidence="2" type="ORF">SCLCIDRAFT_10430</name>
</gene>
<evidence type="ECO:0000313" key="2">
    <source>
        <dbReference type="EMBL" id="KIM57512.1"/>
    </source>
</evidence>
<organism evidence="2 3">
    <name type="scientific">Scleroderma citrinum Foug A</name>
    <dbReference type="NCBI Taxonomy" id="1036808"/>
    <lineage>
        <taxon>Eukaryota</taxon>
        <taxon>Fungi</taxon>
        <taxon>Dikarya</taxon>
        <taxon>Basidiomycota</taxon>
        <taxon>Agaricomycotina</taxon>
        <taxon>Agaricomycetes</taxon>
        <taxon>Agaricomycetidae</taxon>
        <taxon>Boletales</taxon>
        <taxon>Sclerodermatineae</taxon>
        <taxon>Sclerodermataceae</taxon>
        <taxon>Scleroderma</taxon>
    </lineage>
</organism>
<feature type="region of interest" description="Disordered" evidence="1">
    <location>
        <begin position="54"/>
        <end position="125"/>
    </location>
</feature>
<feature type="compositionally biased region" description="Low complexity" evidence="1">
    <location>
        <begin position="161"/>
        <end position="174"/>
    </location>
</feature>
<dbReference type="OrthoDB" id="2704564at2759"/>
<evidence type="ECO:0000313" key="3">
    <source>
        <dbReference type="Proteomes" id="UP000053989"/>
    </source>
</evidence>
<feature type="compositionally biased region" description="Basic residues" evidence="1">
    <location>
        <begin position="91"/>
        <end position="100"/>
    </location>
</feature>
<feature type="compositionally biased region" description="Basic and acidic residues" evidence="1">
    <location>
        <begin position="61"/>
        <end position="77"/>
    </location>
</feature>
<reference evidence="3" key="2">
    <citation type="submission" date="2015-01" db="EMBL/GenBank/DDBJ databases">
        <title>Evolutionary Origins and Diversification of the Mycorrhizal Mutualists.</title>
        <authorList>
            <consortium name="DOE Joint Genome Institute"/>
            <consortium name="Mycorrhizal Genomics Consortium"/>
            <person name="Kohler A."/>
            <person name="Kuo A."/>
            <person name="Nagy L.G."/>
            <person name="Floudas D."/>
            <person name="Copeland A."/>
            <person name="Barry K.W."/>
            <person name="Cichocki N."/>
            <person name="Veneault-Fourrey C."/>
            <person name="LaButti K."/>
            <person name="Lindquist E.A."/>
            <person name="Lipzen A."/>
            <person name="Lundell T."/>
            <person name="Morin E."/>
            <person name="Murat C."/>
            <person name="Riley R."/>
            <person name="Ohm R."/>
            <person name="Sun H."/>
            <person name="Tunlid A."/>
            <person name="Henrissat B."/>
            <person name="Grigoriev I.V."/>
            <person name="Hibbett D.S."/>
            <person name="Martin F."/>
        </authorList>
    </citation>
    <scope>NUCLEOTIDE SEQUENCE [LARGE SCALE GENOMIC DNA]</scope>
    <source>
        <strain evidence="3">Foug A</strain>
    </source>
</reference>
<accession>A0A0C2ZYI5</accession>
<feature type="region of interest" description="Disordered" evidence="1">
    <location>
        <begin position="143"/>
        <end position="174"/>
    </location>
</feature>